<dbReference type="RefSeq" id="WP_014244725.1">
    <property type="nucleotide sequence ID" value="NC_016620.1"/>
</dbReference>
<protein>
    <recommendedName>
        <fullName evidence="4">Lipoprotein</fullName>
    </recommendedName>
</protein>
<gene>
    <name evidence="2" type="ordered locus">BMS_2141</name>
</gene>
<reference evidence="3" key="1">
    <citation type="journal article" date="2013" name="ISME J.">
        <title>A small predatory core genome in the divergent marine Bacteriovorax marinus SJ and the terrestrial Bdellovibrio bacteriovorus.</title>
        <authorList>
            <person name="Crossman L.C."/>
            <person name="Chen H."/>
            <person name="Cerdeno-Tarraga A.M."/>
            <person name="Brooks K."/>
            <person name="Quail M.A."/>
            <person name="Pineiro S.A."/>
            <person name="Hobley L."/>
            <person name="Sockett R.E."/>
            <person name="Bentley S.D."/>
            <person name="Parkhill J."/>
            <person name="Williams H.N."/>
            <person name="Stine O.C."/>
        </authorList>
    </citation>
    <scope>NUCLEOTIDE SEQUENCE [LARGE SCALE GENOMIC DNA]</scope>
    <source>
        <strain evidence="3">ATCC BAA-682 / DSM 15412 / SJ</strain>
    </source>
</reference>
<feature type="signal peptide" evidence="1">
    <location>
        <begin position="1"/>
        <end position="18"/>
    </location>
</feature>
<feature type="chain" id="PRO_5003154475" description="Lipoprotein" evidence="1">
    <location>
        <begin position="19"/>
        <end position="135"/>
    </location>
</feature>
<accession>E1X3L8</accession>
<dbReference type="AlphaFoldDB" id="E1X3L8"/>
<organism evidence="2 3">
    <name type="scientific">Halobacteriovorax marinus (strain ATCC BAA-682 / DSM 15412 / SJ)</name>
    <name type="common">Bacteriovorax marinus</name>
    <dbReference type="NCBI Taxonomy" id="862908"/>
    <lineage>
        <taxon>Bacteria</taxon>
        <taxon>Pseudomonadati</taxon>
        <taxon>Bdellovibrionota</taxon>
        <taxon>Bacteriovoracia</taxon>
        <taxon>Bacteriovoracales</taxon>
        <taxon>Halobacteriovoraceae</taxon>
        <taxon>Halobacteriovorax</taxon>
    </lineage>
</organism>
<sequence length="135" mass="15091">MKNLIAIFLFLSSISAFSMSNQQITADVNIQFSCIIPGHGGGCSLETYKFNAHPNAETVKVFTTFLEDGELQTHALESINTNYIYLYTSENDQFPANAIRIGKKKTSITSIFFDVNGSFIDAKTEVLHTTFELEY</sequence>
<evidence type="ECO:0000313" key="2">
    <source>
        <dbReference type="EMBL" id="CBW26947.1"/>
    </source>
</evidence>
<evidence type="ECO:0000256" key="1">
    <source>
        <dbReference type="SAM" id="SignalP"/>
    </source>
</evidence>
<dbReference type="KEGG" id="bmx:BMS_2141"/>
<dbReference type="Proteomes" id="UP000008963">
    <property type="component" value="Chromosome"/>
</dbReference>
<evidence type="ECO:0000313" key="3">
    <source>
        <dbReference type="Proteomes" id="UP000008963"/>
    </source>
</evidence>
<keyword evidence="3" id="KW-1185">Reference proteome</keyword>
<dbReference type="EMBL" id="FQ312005">
    <property type="protein sequence ID" value="CBW26947.1"/>
    <property type="molecule type" value="Genomic_DNA"/>
</dbReference>
<dbReference type="PATRIC" id="fig|862908.3.peg.2035"/>
<dbReference type="HOGENOM" id="CLU_1882856_0_0_7"/>
<proteinExistence type="predicted"/>
<name>E1X3L8_HALMS</name>
<keyword evidence="1" id="KW-0732">Signal</keyword>
<evidence type="ECO:0008006" key="4">
    <source>
        <dbReference type="Google" id="ProtNLM"/>
    </source>
</evidence>